<keyword evidence="2 6" id="KW-0418">Kinase</keyword>
<keyword evidence="7" id="KW-1185">Reference proteome</keyword>
<dbReference type="Gene3D" id="1.20.5.1930">
    <property type="match status" value="1"/>
</dbReference>
<keyword evidence="3" id="KW-0902">Two-component regulatory system</keyword>
<dbReference type="KEGG" id="ahm:TL08_00575"/>
<evidence type="ECO:0000256" key="1">
    <source>
        <dbReference type="ARBA" id="ARBA00022679"/>
    </source>
</evidence>
<dbReference type="GO" id="GO:0016020">
    <property type="term" value="C:membrane"/>
    <property type="evidence" value="ECO:0007669"/>
    <property type="project" value="InterPro"/>
</dbReference>
<dbReference type="Gene3D" id="3.30.565.10">
    <property type="entry name" value="Histidine kinase-like ATPase, C-terminal domain"/>
    <property type="match status" value="1"/>
</dbReference>
<dbReference type="GO" id="GO:0000155">
    <property type="term" value="F:phosphorelay sensor kinase activity"/>
    <property type="evidence" value="ECO:0007669"/>
    <property type="project" value="InterPro"/>
</dbReference>
<dbReference type="InterPro" id="IPR029016">
    <property type="entry name" value="GAF-like_dom_sf"/>
</dbReference>
<feature type="region of interest" description="Disordered" evidence="4">
    <location>
        <begin position="1"/>
        <end position="31"/>
    </location>
</feature>
<dbReference type="PANTHER" id="PTHR24421:SF56">
    <property type="entry name" value="OXYGEN SENSOR HISTIDINE KINASE RESPONSE REGULATOR DOST"/>
    <property type="match status" value="1"/>
</dbReference>
<organism evidence="6 7">
    <name type="scientific">Actinoalloteichus hymeniacidonis</name>
    <dbReference type="NCBI Taxonomy" id="340345"/>
    <lineage>
        <taxon>Bacteria</taxon>
        <taxon>Bacillati</taxon>
        <taxon>Actinomycetota</taxon>
        <taxon>Actinomycetes</taxon>
        <taxon>Pseudonocardiales</taxon>
        <taxon>Pseudonocardiaceae</taxon>
        <taxon>Actinoalloteichus</taxon>
    </lineage>
</organism>
<accession>A0AAC9HKU8</accession>
<dbReference type="EMBL" id="CP014859">
    <property type="protein sequence ID" value="AOS60963.1"/>
    <property type="molecule type" value="Genomic_DNA"/>
</dbReference>
<dbReference type="SMART" id="SM00065">
    <property type="entry name" value="GAF"/>
    <property type="match status" value="1"/>
</dbReference>
<dbReference type="SUPFAM" id="SSF55874">
    <property type="entry name" value="ATPase domain of HSP90 chaperone/DNA topoisomerase II/histidine kinase"/>
    <property type="match status" value="1"/>
</dbReference>
<feature type="domain" description="GAF" evidence="5">
    <location>
        <begin position="56"/>
        <end position="211"/>
    </location>
</feature>
<reference evidence="7" key="1">
    <citation type="submission" date="2016-03" db="EMBL/GenBank/DDBJ databases">
        <title>Complete genome sequence of the type strain Actinoalloteichus hymeniacidonis DSM 45092.</title>
        <authorList>
            <person name="Schaffert L."/>
            <person name="Albersmeier A."/>
            <person name="Winkler A."/>
            <person name="Kalinowski J."/>
            <person name="Zotchev S."/>
            <person name="Ruckert C."/>
        </authorList>
    </citation>
    <scope>NUCLEOTIDE SEQUENCE [LARGE SCALE GENOMIC DNA]</scope>
    <source>
        <strain evidence="7">HPA177(T) (DSM 45092(T))</strain>
    </source>
</reference>
<evidence type="ECO:0000313" key="6">
    <source>
        <dbReference type="EMBL" id="AOS60963.1"/>
    </source>
</evidence>
<dbReference type="InterPro" id="IPR036890">
    <property type="entry name" value="HATPase_C_sf"/>
</dbReference>
<feature type="compositionally biased region" description="Low complexity" evidence="4">
    <location>
        <begin position="1"/>
        <end position="17"/>
    </location>
</feature>
<keyword evidence="1" id="KW-0808">Transferase</keyword>
<evidence type="ECO:0000259" key="5">
    <source>
        <dbReference type="SMART" id="SM00065"/>
    </source>
</evidence>
<dbReference type="InterPro" id="IPR003594">
    <property type="entry name" value="HATPase_dom"/>
</dbReference>
<dbReference type="Pfam" id="PF02518">
    <property type="entry name" value="HATPase_c"/>
    <property type="match status" value="1"/>
</dbReference>
<dbReference type="SUPFAM" id="SSF55781">
    <property type="entry name" value="GAF domain-like"/>
    <property type="match status" value="1"/>
</dbReference>
<dbReference type="Pfam" id="PF13185">
    <property type="entry name" value="GAF_2"/>
    <property type="match status" value="1"/>
</dbReference>
<dbReference type="InterPro" id="IPR011712">
    <property type="entry name" value="Sig_transdc_His_kin_sub3_dim/P"/>
</dbReference>
<dbReference type="Pfam" id="PF07730">
    <property type="entry name" value="HisKA_3"/>
    <property type="match status" value="1"/>
</dbReference>
<dbReference type="InterPro" id="IPR050482">
    <property type="entry name" value="Sensor_HK_TwoCompSys"/>
</dbReference>
<proteinExistence type="predicted"/>
<dbReference type="AlphaFoldDB" id="A0AAC9HKU8"/>
<evidence type="ECO:0000313" key="7">
    <source>
        <dbReference type="Proteomes" id="UP000095210"/>
    </source>
</evidence>
<gene>
    <name evidence="6" type="ORF">TL08_00575</name>
</gene>
<dbReference type="CDD" id="cd16917">
    <property type="entry name" value="HATPase_UhpB-NarQ-NarX-like"/>
    <property type="match status" value="1"/>
</dbReference>
<dbReference type="GO" id="GO:0046983">
    <property type="term" value="F:protein dimerization activity"/>
    <property type="evidence" value="ECO:0007669"/>
    <property type="project" value="InterPro"/>
</dbReference>
<evidence type="ECO:0000256" key="4">
    <source>
        <dbReference type="SAM" id="MobiDB-lite"/>
    </source>
</evidence>
<sequence>MRATGRLAAPGPALRPACGGGGASRPILGETMDPSLAGRTLAAATGITTAALSGDDPDLVLPMVVEQAVGLTGADLGLAMVRSDDGTLTVEAAHRSDGGPLDSAAQSVDPVGAVLSARSAAARVARGGVPVVVDELTADPRTAPFVPKALRGYGPFAVAPFGTLERRLGALAVYRRKGASGFAAETVEVLTAFAAQAGLALVLAEGTTARRRVAVYQERERIARDLHDVIVQRLYAAGMQLDLLGRGLGNRLAPTESQRLSETVDQLDLTIEEIRATVRALRSADPGEPASTGLADSVRAEAETAGELLGVAPIVELTGALDEVPTSVADHARAAIREALSNVVRHSGASRVVIRLGRDAAGLRVQVVDNGCGIPPGVSRRGLRHLEERARAAGGHCTVRSSARTGTDVTWVVPLP</sequence>
<dbReference type="PANTHER" id="PTHR24421">
    <property type="entry name" value="NITRATE/NITRITE SENSOR PROTEIN NARX-RELATED"/>
    <property type="match status" value="1"/>
</dbReference>
<evidence type="ECO:0000256" key="2">
    <source>
        <dbReference type="ARBA" id="ARBA00022777"/>
    </source>
</evidence>
<name>A0AAC9HKU8_9PSEU</name>
<dbReference type="InterPro" id="IPR003018">
    <property type="entry name" value="GAF"/>
</dbReference>
<dbReference type="Gene3D" id="3.30.450.40">
    <property type="match status" value="1"/>
</dbReference>
<dbReference type="Proteomes" id="UP000095210">
    <property type="component" value="Chromosome"/>
</dbReference>
<protein>
    <submittedName>
        <fullName evidence="6">Histidine kinase</fullName>
    </submittedName>
</protein>
<evidence type="ECO:0000256" key="3">
    <source>
        <dbReference type="ARBA" id="ARBA00023012"/>
    </source>
</evidence>